<dbReference type="Proteomes" id="UP000294933">
    <property type="component" value="Unassembled WGS sequence"/>
</dbReference>
<evidence type="ECO:0000256" key="1">
    <source>
        <dbReference type="SAM" id="MobiDB-lite"/>
    </source>
</evidence>
<feature type="region of interest" description="Disordered" evidence="1">
    <location>
        <begin position="19"/>
        <end position="43"/>
    </location>
</feature>
<dbReference type="EMBL" id="ML170165">
    <property type="protein sequence ID" value="TDL24825.1"/>
    <property type="molecule type" value="Genomic_DNA"/>
</dbReference>
<keyword evidence="3" id="KW-1185">Reference proteome</keyword>
<dbReference type="AlphaFoldDB" id="A0A4Y7QBK1"/>
<organism evidence="2 3">
    <name type="scientific">Rickenella mellea</name>
    <dbReference type="NCBI Taxonomy" id="50990"/>
    <lineage>
        <taxon>Eukaryota</taxon>
        <taxon>Fungi</taxon>
        <taxon>Dikarya</taxon>
        <taxon>Basidiomycota</taxon>
        <taxon>Agaricomycotina</taxon>
        <taxon>Agaricomycetes</taxon>
        <taxon>Hymenochaetales</taxon>
        <taxon>Rickenellaceae</taxon>
        <taxon>Rickenella</taxon>
    </lineage>
</organism>
<dbReference type="VEuPathDB" id="FungiDB:BD410DRAFT_63281"/>
<sequence>MGRSPSDHVYPSFSLALSKELNRQKPRKRRATTHRRTGSVPAAEWGRSHSITVTEKLQGYRWRAGRRRLSWLGWRVTSLLQMGQLNRNATCLRTPNSSFSETRKVGTSESKKACCAISGTR</sequence>
<feature type="compositionally biased region" description="Basic residues" evidence="1">
    <location>
        <begin position="24"/>
        <end position="37"/>
    </location>
</feature>
<proteinExistence type="predicted"/>
<accession>A0A4Y7QBK1</accession>
<protein>
    <submittedName>
        <fullName evidence="2">Uncharacterized protein</fullName>
    </submittedName>
</protein>
<reference evidence="2 3" key="1">
    <citation type="submission" date="2018-06" db="EMBL/GenBank/DDBJ databases">
        <title>A transcriptomic atlas of mushroom development highlights an independent origin of complex multicellularity.</title>
        <authorList>
            <consortium name="DOE Joint Genome Institute"/>
            <person name="Krizsan K."/>
            <person name="Almasi E."/>
            <person name="Merenyi Z."/>
            <person name="Sahu N."/>
            <person name="Viragh M."/>
            <person name="Koszo T."/>
            <person name="Mondo S."/>
            <person name="Kiss B."/>
            <person name="Balint B."/>
            <person name="Kues U."/>
            <person name="Barry K."/>
            <person name="Hegedus J.C."/>
            <person name="Henrissat B."/>
            <person name="Johnson J."/>
            <person name="Lipzen A."/>
            <person name="Ohm R."/>
            <person name="Nagy I."/>
            <person name="Pangilinan J."/>
            <person name="Yan J."/>
            <person name="Xiong Y."/>
            <person name="Grigoriev I.V."/>
            <person name="Hibbett D.S."/>
            <person name="Nagy L.G."/>
        </authorList>
    </citation>
    <scope>NUCLEOTIDE SEQUENCE [LARGE SCALE GENOMIC DNA]</scope>
    <source>
        <strain evidence="2 3">SZMC22713</strain>
    </source>
</reference>
<gene>
    <name evidence="2" type="ORF">BD410DRAFT_63281</name>
</gene>
<evidence type="ECO:0000313" key="2">
    <source>
        <dbReference type="EMBL" id="TDL24825.1"/>
    </source>
</evidence>
<evidence type="ECO:0000313" key="3">
    <source>
        <dbReference type="Proteomes" id="UP000294933"/>
    </source>
</evidence>
<name>A0A4Y7QBK1_9AGAM</name>